<dbReference type="RefSeq" id="WP_075831079.1">
    <property type="nucleotide sequence ID" value="NZ_MSTI01000040.1"/>
</dbReference>
<evidence type="ECO:0000313" key="7">
    <source>
        <dbReference type="EMBL" id="OLV19165.1"/>
    </source>
</evidence>
<feature type="domain" description="Cytochrome c" evidence="6">
    <location>
        <begin position="23"/>
        <end position="114"/>
    </location>
</feature>
<proteinExistence type="predicted"/>
<name>A0A1U7P1V8_9DEIO</name>
<dbReference type="Pfam" id="PF00034">
    <property type="entry name" value="Cytochrom_C"/>
    <property type="match status" value="1"/>
</dbReference>
<dbReference type="PROSITE" id="PS51007">
    <property type="entry name" value="CYTC"/>
    <property type="match status" value="1"/>
</dbReference>
<evidence type="ECO:0000256" key="4">
    <source>
        <dbReference type="PROSITE-ProRule" id="PRU00433"/>
    </source>
</evidence>
<dbReference type="InterPro" id="IPR036909">
    <property type="entry name" value="Cyt_c-like_dom_sf"/>
</dbReference>
<dbReference type="OrthoDB" id="8689082at2"/>
<keyword evidence="1 4" id="KW-0349">Heme</keyword>
<evidence type="ECO:0000256" key="1">
    <source>
        <dbReference type="ARBA" id="ARBA00022617"/>
    </source>
</evidence>
<keyword evidence="5" id="KW-0732">Signal</keyword>
<evidence type="ECO:0000313" key="8">
    <source>
        <dbReference type="Proteomes" id="UP000186607"/>
    </source>
</evidence>
<protein>
    <submittedName>
        <fullName evidence="7">C-type cytochrome</fullName>
    </submittedName>
</protein>
<keyword evidence="8" id="KW-1185">Reference proteome</keyword>
<dbReference type="AlphaFoldDB" id="A0A1U7P1V8"/>
<dbReference type="EMBL" id="MSTI01000040">
    <property type="protein sequence ID" value="OLV19165.1"/>
    <property type="molecule type" value="Genomic_DNA"/>
</dbReference>
<reference evidence="7 8" key="1">
    <citation type="submission" date="2017-01" db="EMBL/GenBank/DDBJ databases">
        <title>Genome Analysis of Deinococcus marmoris KOPRI26562.</title>
        <authorList>
            <person name="Kim J.H."/>
            <person name="Oh H.-M."/>
        </authorList>
    </citation>
    <scope>NUCLEOTIDE SEQUENCE [LARGE SCALE GENOMIC DNA]</scope>
    <source>
        <strain evidence="7 8">KOPRI26562</strain>
    </source>
</reference>
<sequence length="114" mass="11757">MKRFILRSLALVLTLSVPVFAVPGAPGGPVIYRANCASCHGAAGKGGIGPALSDSATWSYAVFSRALLKGLDDHGNAFKSPMPTFGKTGFAGAPHTAPTPAQMKALQAYLKTLK</sequence>
<comment type="caution">
    <text evidence="7">The sequence shown here is derived from an EMBL/GenBank/DDBJ whole genome shotgun (WGS) entry which is preliminary data.</text>
</comment>
<evidence type="ECO:0000256" key="3">
    <source>
        <dbReference type="ARBA" id="ARBA00023004"/>
    </source>
</evidence>
<evidence type="ECO:0000256" key="5">
    <source>
        <dbReference type="SAM" id="SignalP"/>
    </source>
</evidence>
<accession>A0A1U7P1V8</accession>
<keyword evidence="2 4" id="KW-0479">Metal-binding</keyword>
<dbReference type="STRING" id="249408.BOO71_0003571"/>
<dbReference type="Gene3D" id="1.10.760.10">
    <property type="entry name" value="Cytochrome c-like domain"/>
    <property type="match status" value="1"/>
</dbReference>
<organism evidence="7 8">
    <name type="scientific">Deinococcus marmoris</name>
    <dbReference type="NCBI Taxonomy" id="249408"/>
    <lineage>
        <taxon>Bacteria</taxon>
        <taxon>Thermotogati</taxon>
        <taxon>Deinococcota</taxon>
        <taxon>Deinococci</taxon>
        <taxon>Deinococcales</taxon>
        <taxon>Deinococcaceae</taxon>
        <taxon>Deinococcus</taxon>
    </lineage>
</organism>
<keyword evidence="3 4" id="KW-0408">Iron</keyword>
<dbReference type="GO" id="GO:0009055">
    <property type="term" value="F:electron transfer activity"/>
    <property type="evidence" value="ECO:0007669"/>
    <property type="project" value="InterPro"/>
</dbReference>
<evidence type="ECO:0000259" key="6">
    <source>
        <dbReference type="PROSITE" id="PS51007"/>
    </source>
</evidence>
<evidence type="ECO:0000256" key="2">
    <source>
        <dbReference type="ARBA" id="ARBA00022723"/>
    </source>
</evidence>
<feature type="chain" id="PRO_5012752947" evidence="5">
    <location>
        <begin position="22"/>
        <end position="114"/>
    </location>
</feature>
<gene>
    <name evidence="7" type="ORF">BOO71_0003571</name>
</gene>
<dbReference type="InterPro" id="IPR009056">
    <property type="entry name" value="Cyt_c-like_dom"/>
</dbReference>
<dbReference type="Proteomes" id="UP000186607">
    <property type="component" value="Unassembled WGS sequence"/>
</dbReference>
<dbReference type="GO" id="GO:0046872">
    <property type="term" value="F:metal ion binding"/>
    <property type="evidence" value="ECO:0007669"/>
    <property type="project" value="UniProtKB-KW"/>
</dbReference>
<dbReference type="SUPFAM" id="SSF46626">
    <property type="entry name" value="Cytochrome c"/>
    <property type="match status" value="1"/>
</dbReference>
<feature type="signal peptide" evidence="5">
    <location>
        <begin position="1"/>
        <end position="21"/>
    </location>
</feature>
<dbReference type="GO" id="GO:0020037">
    <property type="term" value="F:heme binding"/>
    <property type="evidence" value="ECO:0007669"/>
    <property type="project" value="InterPro"/>
</dbReference>